<dbReference type="CDD" id="cd22249">
    <property type="entry name" value="UDM1_RNF168_RNF169-like"/>
    <property type="match status" value="1"/>
</dbReference>
<feature type="region of interest" description="Disordered" evidence="2">
    <location>
        <begin position="202"/>
        <end position="224"/>
    </location>
</feature>
<organism evidence="4 5">
    <name type="scientific">Vigna angularis var. angularis</name>
    <dbReference type="NCBI Taxonomy" id="157739"/>
    <lineage>
        <taxon>Eukaryota</taxon>
        <taxon>Viridiplantae</taxon>
        <taxon>Streptophyta</taxon>
        <taxon>Embryophyta</taxon>
        <taxon>Tracheophyta</taxon>
        <taxon>Spermatophyta</taxon>
        <taxon>Magnoliopsida</taxon>
        <taxon>eudicotyledons</taxon>
        <taxon>Gunneridae</taxon>
        <taxon>Pentapetalae</taxon>
        <taxon>rosids</taxon>
        <taxon>fabids</taxon>
        <taxon>Fabales</taxon>
        <taxon>Fabaceae</taxon>
        <taxon>Papilionoideae</taxon>
        <taxon>50 kb inversion clade</taxon>
        <taxon>NPAAA clade</taxon>
        <taxon>indigoferoid/millettioid clade</taxon>
        <taxon>Phaseoleae</taxon>
        <taxon>Vigna</taxon>
    </lineage>
</organism>
<feature type="region of interest" description="Disordered" evidence="2">
    <location>
        <begin position="23"/>
        <end position="59"/>
    </location>
</feature>
<dbReference type="PANTHER" id="PTHR31471">
    <property type="entry name" value="OS02G0116800 PROTEIN"/>
    <property type="match status" value="1"/>
</dbReference>
<dbReference type="Pfam" id="PF03763">
    <property type="entry name" value="Remorin_C"/>
    <property type="match status" value="1"/>
</dbReference>
<evidence type="ECO:0000259" key="3">
    <source>
        <dbReference type="Pfam" id="PF03763"/>
    </source>
</evidence>
<keyword evidence="5" id="KW-1185">Reference proteome</keyword>
<dbReference type="PANTHER" id="PTHR31471:SF3">
    <property type="entry name" value="OS11G0616300 PROTEIN"/>
    <property type="match status" value="1"/>
</dbReference>
<evidence type="ECO:0000313" key="4">
    <source>
        <dbReference type="EMBL" id="BAT80394.1"/>
    </source>
</evidence>
<reference evidence="4 5" key="1">
    <citation type="journal article" date="2015" name="Sci. Rep.">
        <title>The power of single molecule real-time sequencing technology in the de novo assembly of a eukaryotic genome.</title>
        <authorList>
            <person name="Sakai H."/>
            <person name="Naito K."/>
            <person name="Ogiso-Tanaka E."/>
            <person name="Takahashi Y."/>
            <person name="Iseki K."/>
            <person name="Muto C."/>
            <person name="Satou K."/>
            <person name="Teruya K."/>
            <person name="Shiroma A."/>
            <person name="Shimoji M."/>
            <person name="Hirano T."/>
            <person name="Itoh T."/>
            <person name="Kaga A."/>
            <person name="Tomooka N."/>
        </authorList>
    </citation>
    <scope>NUCLEOTIDE SEQUENCE [LARGE SCALE GENOMIC DNA]</scope>
    <source>
        <strain evidence="5">cv. Shumari</strain>
    </source>
</reference>
<evidence type="ECO:0000256" key="2">
    <source>
        <dbReference type="SAM" id="MobiDB-lite"/>
    </source>
</evidence>
<comment type="similarity">
    <text evidence="1">Belongs to the remorin family.</text>
</comment>
<feature type="compositionally biased region" description="Polar residues" evidence="2">
    <location>
        <begin position="23"/>
        <end position="33"/>
    </location>
</feature>
<sequence length="402" mass="44842">MVMVQAAPHTTPLNLQAQTEFVNSFPMPNNGNSDSREVSANRDGSSSITHRRLEAPSTPSRPIFSFNSVGKFSRKSFPSKWDDAEKWLISSHHSPPHTIKLSEPSNIKVHPDSGNFQGCVSLDHHDTAHASNGISCSTHTVLKGEFTDSTVPIFPNLQYSEPTGEGFLFGEPAGEAVEVVRKDAGTEMTPLGSCTASRCHTPFKSSSPARHNTPASKSGPLSSANHNNKTCTIDLIRLEECHFAKLQVGTPYNSVTSHWSSREEEEKEMSKSLRHNASQKADSDCRVATWEQEEKTKFCLRYQREEAKIQAWLDLHSAKAEAQSRKLEVKIQKMRSSLEEKLMKKIAVVHRKAEEWKAAARQQHLEQIKKTVEQAQKIKNQCNPQVLGHNSCGCFPCNNNHH</sequence>
<evidence type="ECO:0000256" key="1">
    <source>
        <dbReference type="ARBA" id="ARBA00005711"/>
    </source>
</evidence>
<proteinExistence type="inferred from homology"/>
<dbReference type="AlphaFoldDB" id="A0A0S3RIK6"/>
<dbReference type="InterPro" id="IPR005516">
    <property type="entry name" value="Remorin_C"/>
</dbReference>
<dbReference type="OrthoDB" id="431557at2759"/>
<accession>A0A0S3RIK6</accession>
<evidence type="ECO:0000313" key="5">
    <source>
        <dbReference type="Proteomes" id="UP000291084"/>
    </source>
</evidence>
<dbReference type="Proteomes" id="UP000291084">
    <property type="component" value="Chromosome 2"/>
</dbReference>
<feature type="region of interest" description="Disordered" evidence="2">
    <location>
        <begin position="254"/>
        <end position="277"/>
    </location>
</feature>
<feature type="compositionally biased region" description="Basic and acidic residues" evidence="2">
    <location>
        <begin position="260"/>
        <end position="271"/>
    </location>
</feature>
<name>A0A0S3RIK6_PHAAN</name>
<gene>
    <name evidence="4" type="primary">Vigan.02G340300</name>
    <name evidence="4" type="ORF">VIGAN_02340300</name>
</gene>
<feature type="domain" description="Remorin C-terminal" evidence="3">
    <location>
        <begin position="286"/>
        <end position="381"/>
    </location>
</feature>
<protein>
    <recommendedName>
        <fullName evidence="3">Remorin C-terminal domain-containing protein</fullName>
    </recommendedName>
</protein>
<dbReference type="EMBL" id="AP015035">
    <property type="protein sequence ID" value="BAT80394.1"/>
    <property type="molecule type" value="Genomic_DNA"/>
</dbReference>